<evidence type="ECO:0000256" key="1">
    <source>
        <dbReference type="SAM" id="MobiDB-lite"/>
    </source>
</evidence>
<dbReference type="EMBL" id="KF901015">
    <property type="protein sequence ID" value="AIF14946.1"/>
    <property type="molecule type" value="Genomic_DNA"/>
</dbReference>
<evidence type="ECO:0000256" key="2">
    <source>
        <dbReference type="SAM" id="Phobius"/>
    </source>
</evidence>
<feature type="compositionally biased region" description="Gly residues" evidence="1">
    <location>
        <begin position="419"/>
        <end position="445"/>
    </location>
</feature>
<dbReference type="Gene3D" id="3.40.50.1110">
    <property type="entry name" value="SGNH hydrolase"/>
    <property type="match status" value="1"/>
</dbReference>
<organism evidence="3">
    <name type="scientific">uncultured marine group II/III euryarchaeote KM3_68_H12</name>
    <dbReference type="NCBI Taxonomy" id="1456487"/>
    <lineage>
        <taxon>Archaea</taxon>
        <taxon>Methanobacteriati</taxon>
        <taxon>Methanobacteriota</taxon>
        <taxon>environmental samples</taxon>
    </lineage>
</organism>
<feature type="transmembrane region" description="Helical" evidence="2">
    <location>
        <begin position="1730"/>
        <end position="1752"/>
    </location>
</feature>
<protein>
    <submittedName>
        <fullName evidence="3">Uncharacterized protein</fullName>
    </submittedName>
</protein>
<name>A0A075HEM8_9EURY</name>
<feature type="region of interest" description="Disordered" evidence="1">
    <location>
        <begin position="497"/>
        <end position="521"/>
    </location>
</feature>
<feature type="compositionally biased region" description="Gly residues" evidence="1">
    <location>
        <begin position="506"/>
        <end position="521"/>
    </location>
</feature>
<keyword evidence="2" id="KW-1133">Transmembrane helix</keyword>
<dbReference type="InterPro" id="IPR036514">
    <property type="entry name" value="SGNH_hydro_sf"/>
</dbReference>
<evidence type="ECO:0000313" key="3">
    <source>
        <dbReference type="EMBL" id="AIF14946.1"/>
    </source>
</evidence>
<sequence>MGNSYTQGNNLESLTESLLTNYFANSNVDRLAAGGLNLADHSSRVQTSGHQWNTTLTNGNYDWVVLQDQSQIPSFPTTSQYWQDSLSGAVVLNDVIEDNGAETILLMTWGRRNGDQDNQWRNPDFLTMQANLDSGYRLYAENISTSSRPVWVAPAGLAFKHIYDEIVASGGTPENSGTLFDDLYSSDGSHPSLSGSYLTSCVVYATISGSNPVGLNGPSGLNSTRILELQEAAAATVFNNTQNLVYPWHRVSSTTFSNGNSSVVLHPALNETAELTHRPGQRINSASLNLTVAGLQEWSNTTNQMSALAPNSTMIGTSVDSNRQLRLNTTGAGSVPNSGTNNTVISSSVSMSGNHSYDTLHLLCGIASCGEISVSGGPLRIYANVIKIELGTSIVADELVLGNWGVGGSTARAANGKSPGAGGGSHGTSGGSGGGTNGGSGGTTYGNGSEPGSSGGNVTYINAAGGISNDANGGYGGGVVELYARVIYMNGSISADGGRGDDGAPPSGGTGPGGSGAGGGSGGSISLMANSVYIGPNGVLSADGGDGGDGEDGACAPGNPCLFMYDGGHGGGGGAGGIILLATTANNLNNNGVTSVSPGSGGAGGAPYGTGSRGTAGNNGNTGYSFTGTFAGWTGSLAYIYNGNYTSPIIGRLGLINVHGVVRIPNTQPANTSIIATYRYSVDGSSWSQWDSFNLTFEELPAFSLIQFNFWLSTTNNTSTPRINSIDLDLSNWYSIDDFRLSISNVTGGAPFWYFPQNLGVVRNSTVTYSQMGGPTTFYISVPTNATAIDSGWIHIIPPTFNVDSNVTISLAGKTLLSINSSQFPAMGLTIEMNNSLLQSNWKNNVYTTNGTAGMAWSDLEIDCSAQGPYMGGFSSTFVLVPYELTEKLGENGSIVSALNDHVNRTGGRWAEATFSTFPVMAQGVTLDSHEVLLDNLSVNFIDDILPEVSGITFYVDSQEVTEVRVGDLVEIRVSVLGNESDATIDWHLQGLGSISSWPPASLSTMGWDTLHNNYIAFYDTSQHSAEYGDSMALWLWMTDAAGNSRTPSGVGAWYETLILRPVYPEFESMSVGGCERVVVAICETQPGVELFFEASVVQNRTDLNVFVHIINPVDTEDDFVIPLYWHDISKVYGGSISLSHAELGWWDIRFRVIDINLNEENWSSAVIDKVHLIDSTPPNEGPLTVVSEDNSNLSWRVSGQWLATSRDNSSASLEINGPSGFSTSIPLSNSVMSDPLNISSYVALGSGETMGVGASSANNSTTGIIFNELNQTWPGLTLTNISDSWGSVTTFLSKQYDITAANPDIITIVPIRDYKSSSSSVWQSSYPLLFDNLAFTGAQIYIGVMEIDPDYICHIGSGPAGCFQYGEFQTITEKNRIITEIASSRSWVTLVPLSDDGPEHPEWTDGNDDFTDAGHRAIATAMLHGINGELDARHFSIEANYTQDLSTLSPGQYEFELQVIDQYGNVADDEVSGPDATMRLLPDEDILSLIIQSSVPTVLHPGTFDIAYDAICSIGCSMELEISLNGELIEVVQPNGGAGTYTVTIPTIGTHTISMVLSTSDWQVNSQTASLDVFATPPPAPEWHISCSNYDEELTLPSIAYNEKIGNFTSSTHFIKCTVTNSGDANGFVHLSPNSSIHPFDCTPTVFEISPSGRAEYDCTAEENEEISGIFQISLEFEQVNEFTNTSIGQWETTVVLLSPRFVSDEVVSDNEPEVDDSTSAEVAGKTPFNWMISAFVLMLVGIGAISVMFAMRDRREPEFLEVNEESLFNDKMGVLEESEELETIHPSIVVQQDESMELTPQVTEPEPIANDVISEDETEILDSYLDLPGGGEYQVTDGITVYEHPDGSRWQQEEGGKFRRLA</sequence>
<proteinExistence type="predicted"/>
<reference evidence="3" key="1">
    <citation type="journal article" date="2014" name="Genome Biol. Evol.">
        <title>Pangenome evidence for extensive interdomain horizontal transfer affecting lineage core and shell genes in uncultured planktonic thaumarchaeota and euryarchaeota.</title>
        <authorList>
            <person name="Deschamps P."/>
            <person name="Zivanovic Y."/>
            <person name="Moreira D."/>
            <person name="Rodriguez-Valera F."/>
            <person name="Lopez-Garcia P."/>
        </authorList>
    </citation>
    <scope>NUCLEOTIDE SEQUENCE</scope>
</reference>
<accession>A0A075HEM8</accession>
<keyword evidence="2" id="KW-0472">Membrane</keyword>
<feature type="region of interest" description="Disordered" evidence="1">
    <location>
        <begin position="415"/>
        <end position="452"/>
    </location>
</feature>
<keyword evidence="2" id="KW-0812">Transmembrane</keyword>